<evidence type="ECO:0000313" key="1">
    <source>
        <dbReference type="EMBL" id="GAA4335146.1"/>
    </source>
</evidence>
<proteinExistence type="predicted"/>
<sequence length="158" mass="18328">MLLWAFTTSAQIFEVPDYKIESKEDYAKYDDDIIKATDWLQQTEWTKEVVIQSNATKFIFDWIEGSPAVTVSISKPLMDLTDKNPKLLMTFMSFYVKYSLQHKAEPDNNKANIYAIKALISKYKTEPTHKKDSDVEKLLKLDAENKLDAWVTTDFVKS</sequence>
<keyword evidence="2" id="KW-1185">Reference proteome</keyword>
<dbReference type="Proteomes" id="UP001500582">
    <property type="component" value="Unassembled WGS sequence"/>
</dbReference>
<evidence type="ECO:0000313" key="2">
    <source>
        <dbReference type="Proteomes" id="UP001500582"/>
    </source>
</evidence>
<name>A0ABP8H6N4_9SPHI</name>
<reference evidence="2" key="1">
    <citation type="journal article" date="2019" name="Int. J. Syst. Evol. Microbiol.">
        <title>The Global Catalogue of Microorganisms (GCM) 10K type strain sequencing project: providing services to taxonomists for standard genome sequencing and annotation.</title>
        <authorList>
            <consortium name="The Broad Institute Genomics Platform"/>
            <consortium name="The Broad Institute Genome Sequencing Center for Infectious Disease"/>
            <person name="Wu L."/>
            <person name="Ma J."/>
        </authorList>
    </citation>
    <scope>NUCLEOTIDE SEQUENCE [LARGE SCALE GENOMIC DNA]</scope>
    <source>
        <strain evidence="2">JCM 17705</strain>
    </source>
</reference>
<accession>A0ABP8H6N4</accession>
<gene>
    <name evidence="1" type="ORF">GCM10023149_42970</name>
</gene>
<protein>
    <submittedName>
        <fullName evidence="1">Uncharacterized protein</fullName>
    </submittedName>
</protein>
<dbReference type="EMBL" id="BAABFT010000015">
    <property type="protein sequence ID" value="GAA4335146.1"/>
    <property type="molecule type" value="Genomic_DNA"/>
</dbReference>
<comment type="caution">
    <text evidence="1">The sequence shown here is derived from an EMBL/GenBank/DDBJ whole genome shotgun (WGS) entry which is preliminary data.</text>
</comment>
<organism evidence="1 2">
    <name type="scientific">Mucilaginibacter gynuensis</name>
    <dbReference type="NCBI Taxonomy" id="1302236"/>
    <lineage>
        <taxon>Bacteria</taxon>
        <taxon>Pseudomonadati</taxon>
        <taxon>Bacteroidota</taxon>
        <taxon>Sphingobacteriia</taxon>
        <taxon>Sphingobacteriales</taxon>
        <taxon>Sphingobacteriaceae</taxon>
        <taxon>Mucilaginibacter</taxon>
    </lineage>
</organism>